<protein>
    <submittedName>
        <fullName evidence="2">Uncharacterized protein</fullName>
    </submittedName>
</protein>
<keyword evidence="1" id="KW-0732">Signal</keyword>
<comment type="caution">
    <text evidence="2">The sequence shown here is derived from an EMBL/GenBank/DDBJ whole genome shotgun (WGS) entry which is preliminary data.</text>
</comment>
<accession>A0ABQ7FT46</accession>
<keyword evidence="3" id="KW-1185">Reference proteome</keyword>
<evidence type="ECO:0000313" key="3">
    <source>
        <dbReference type="Proteomes" id="UP000815325"/>
    </source>
</evidence>
<gene>
    <name evidence="2" type="ORF">DUNSADRAFT_7812</name>
</gene>
<evidence type="ECO:0000313" key="2">
    <source>
        <dbReference type="EMBL" id="KAF5825652.1"/>
    </source>
</evidence>
<evidence type="ECO:0000256" key="1">
    <source>
        <dbReference type="SAM" id="SignalP"/>
    </source>
</evidence>
<reference evidence="2" key="1">
    <citation type="submission" date="2017-08" db="EMBL/GenBank/DDBJ databases">
        <authorList>
            <person name="Polle J.E."/>
            <person name="Barry K."/>
            <person name="Cushman J."/>
            <person name="Schmutz J."/>
            <person name="Tran D."/>
            <person name="Hathwaick L.T."/>
            <person name="Yim W.C."/>
            <person name="Jenkins J."/>
            <person name="Mckie-Krisberg Z.M."/>
            <person name="Prochnik S."/>
            <person name="Lindquist E."/>
            <person name="Dockter R.B."/>
            <person name="Adam C."/>
            <person name="Molina H."/>
            <person name="Bunkerborg J."/>
            <person name="Jin E."/>
            <person name="Buchheim M."/>
            <person name="Magnuson J."/>
        </authorList>
    </citation>
    <scope>NUCLEOTIDE SEQUENCE</scope>
    <source>
        <strain evidence="2">CCAP 19/18</strain>
    </source>
</reference>
<organism evidence="2 3">
    <name type="scientific">Dunaliella salina</name>
    <name type="common">Green alga</name>
    <name type="synonym">Protococcus salinus</name>
    <dbReference type="NCBI Taxonomy" id="3046"/>
    <lineage>
        <taxon>Eukaryota</taxon>
        <taxon>Viridiplantae</taxon>
        <taxon>Chlorophyta</taxon>
        <taxon>core chlorophytes</taxon>
        <taxon>Chlorophyceae</taxon>
        <taxon>CS clade</taxon>
        <taxon>Chlamydomonadales</taxon>
        <taxon>Dunaliellaceae</taxon>
        <taxon>Dunaliella</taxon>
    </lineage>
</organism>
<sequence length="52" mass="5641">MRCTAALSSLCGLLLFPLSTLAVDPFDTDDVTRLTGPTFLEAISDGRIHFIK</sequence>
<dbReference type="EMBL" id="MU072284">
    <property type="protein sequence ID" value="KAF5825652.1"/>
    <property type="molecule type" value="Genomic_DNA"/>
</dbReference>
<name>A0ABQ7FT46_DUNSA</name>
<dbReference type="Proteomes" id="UP000815325">
    <property type="component" value="Unassembled WGS sequence"/>
</dbReference>
<feature type="chain" id="PRO_5047166575" evidence="1">
    <location>
        <begin position="23"/>
        <end position="52"/>
    </location>
</feature>
<feature type="signal peptide" evidence="1">
    <location>
        <begin position="1"/>
        <end position="22"/>
    </location>
</feature>
<proteinExistence type="predicted"/>